<dbReference type="AlphaFoldDB" id="X0ZZU9"/>
<evidence type="ECO:0000313" key="1">
    <source>
        <dbReference type="EMBL" id="GAG53541.1"/>
    </source>
</evidence>
<feature type="non-terminal residue" evidence="1">
    <location>
        <position position="159"/>
    </location>
</feature>
<sequence>MGQNHYLITSLPALGELGSDPPMTGAEFLGHLADSPGAAKPVETLLLADDLLQRDAVLAGEMDQASPAVLTAAQLADEEPLPGYLVDDERVQPRRVAGDAVWAAYFRRAAEVADSRRCRFLSDWVGFEVALRNALAEHRAKALELEAHEYLVEPELSAD</sequence>
<organism evidence="1">
    <name type="scientific">marine sediment metagenome</name>
    <dbReference type="NCBI Taxonomy" id="412755"/>
    <lineage>
        <taxon>unclassified sequences</taxon>
        <taxon>metagenomes</taxon>
        <taxon>ecological metagenomes</taxon>
    </lineage>
</organism>
<reference evidence="1" key="1">
    <citation type="journal article" date="2014" name="Front. Microbiol.">
        <title>High frequency of phylogenetically diverse reductive dehalogenase-homologous genes in deep subseafloor sedimentary metagenomes.</title>
        <authorList>
            <person name="Kawai M."/>
            <person name="Futagami T."/>
            <person name="Toyoda A."/>
            <person name="Takaki Y."/>
            <person name="Nishi S."/>
            <person name="Hori S."/>
            <person name="Arai W."/>
            <person name="Tsubouchi T."/>
            <person name="Morono Y."/>
            <person name="Uchiyama I."/>
            <person name="Ito T."/>
            <person name="Fujiyama A."/>
            <person name="Inagaki F."/>
            <person name="Takami H."/>
        </authorList>
    </citation>
    <scope>NUCLEOTIDE SEQUENCE</scope>
    <source>
        <strain evidence="1">Expedition CK06-06</strain>
    </source>
</reference>
<proteinExistence type="predicted"/>
<dbReference type="EMBL" id="BARS01051238">
    <property type="protein sequence ID" value="GAG53541.1"/>
    <property type="molecule type" value="Genomic_DNA"/>
</dbReference>
<accession>X0ZZU9</accession>
<name>X0ZZU9_9ZZZZ</name>
<gene>
    <name evidence="1" type="ORF">S01H1_76359</name>
</gene>
<protein>
    <submittedName>
        <fullName evidence="1">Uncharacterized protein</fullName>
    </submittedName>
</protein>
<comment type="caution">
    <text evidence="1">The sequence shown here is derived from an EMBL/GenBank/DDBJ whole genome shotgun (WGS) entry which is preliminary data.</text>
</comment>